<dbReference type="GO" id="GO:0004725">
    <property type="term" value="F:protein tyrosine phosphatase activity"/>
    <property type="evidence" value="ECO:0007669"/>
    <property type="project" value="UniProtKB-EC"/>
</dbReference>
<feature type="domain" description="Tyrosine specific protein phosphatases" evidence="8">
    <location>
        <begin position="97"/>
        <end position="168"/>
    </location>
</feature>
<gene>
    <name evidence="9" type="ORF">CONLIGDRAFT_582252</name>
</gene>
<dbReference type="PIRSF" id="PIRSF000941">
    <property type="entry name" value="DUSP12"/>
    <property type="match status" value="1"/>
</dbReference>
<keyword evidence="3" id="KW-0378">Hydrolase</keyword>
<evidence type="ECO:0000259" key="8">
    <source>
        <dbReference type="PROSITE" id="PS50056"/>
    </source>
</evidence>
<dbReference type="Gene3D" id="3.90.190.10">
    <property type="entry name" value="Protein tyrosine phosphatase superfamily"/>
    <property type="match status" value="1"/>
</dbReference>
<dbReference type="GO" id="GO:0005634">
    <property type="term" value="C:nucleus"/>
    <property type="evidence" value="ECO:0007669"/>
    <property type="project" value="TreeGrafter"/>
</dbReference>
<evidence type="ECO:0000256" key="5">
    <source>
        <dbReference type="PIRSR" id="PIRSR000941-50"/>
    </source>
</evidence>
<evidence type="ECO:0000256" key="4">
    <source>
        <dbReference type="ARBA" id="ARBA00022912"/>
    </source>
</evidence>
<dbReference type="InterPro" id="IPR000387">
    <property type="entry name" value="Tyr_Pase_dom"/>
</dbReference>
<feature type="active site" description="Phosphocysteine intermediate" evidence="5">
    <location>
        <position position="116"/>
    </location>
</feature>
<evidence type="ECO:0000256" key="2">
    <source>
        <dbReference type="ARBA" id="ARBA00013064"/>
    </source>
</evidence>
<evidence type="ECO:0000313" key="10">
    <source>
        <dbReference type="Proteomes" id="UP000182658"/>
    </source>
</evidence>
<dbReference type="GO" id="GO:0008138">
    <property type="term" value="F:protein tyrosine/serine/threonine phosphatase activity"/>
    <property type="evidence" value="ECO:0007669"/>
    <property type="project" value="InterPro"/>
</dbReference>
<organism evidence="9 10">
    <name type="scientific">Coniochaeta ligniaria NRRL 30616</name>
    <dbReference type="NCBI Taxonomy" id="1408157"/>
    <lineage>
        <taxon>Eukaryota</taxon>
        <taxon>Fungi</taxon>
        <taxon>Dikarya</taxon>
        <taxon>Ascomycota</taxon>
        <taxon>Pezizomycotina</taxon>
        <taxon>Sordariomycetes</taxon>
        <taxon>Sordariomycetidae</taxon>
        <taxon>Coniochaetales</taxon>
        <taxon>Coniochaetaceae</taxon>
        <taxon>Coniochaeta</taxon>
    </lineage>
</organism>
<evidence type="ECO:0000256" key="1">
    <source>
        <dbReference type="ARBA" id="ARBA00008601"/>
    </source>
</evidence>
<evidence type="ECO:0000259" key="7">
    <source>
        <dbReference type="PROSITE" id="PS50054"/>
    </source>
</evidence>
<evidence type="ECO:0000313" key="9">
    <source>
        <dbReference type="EMBL" id="OIW25554.1"/>
    </source>
</evidence>
<protein>
    <recommendedName>
        <fullName evidence="2">protein-tyrosine-phosphatase</fullName>
        <ecNumber evidence="2">3.1.3.48</ecNumber>
    </recommendedName>
</protein>
<dbReference type="InterPro" id="IPR016278">
    <property type="entry name" value="DUSP12"/>
</dbReference>
<evidence type="ECO:0000256" key="6">
    <source>
        <dbReference type="SAM" id="MobiDB-lite"/>
    </source>
</evidence>
<dbReference type="CDD" id="cd14518">
    <property type="entry name" value="DSP_fungal_YVH1"/>
    <property type="match status" value="1"/>
</dbReference>
<dbReference type="SMART" id="SM00195">
    <property type="entry name" value="DSPc"/>
    <property type="match status" value="1"/>
</dbReference>
<dbReference type="PANTHER" id="PTHR45848">
    <property type="entry name" value="DUAL SPECIFICITY PROTEIN PHOSPHATASE 12 FAMILY MEMBER"/>
    <property type="match status" value="1"/>
</dbReference>
<dbReference type="SUPFAM" id="SSF52799">
    <property type="entry name" value="(Phosphotyrosine protein) phosphatases II"/>
    <property type="match status" value="1"/>
</dbReference>
<proteinExistence type="inferred from homology"/>
<dbReference type="Proteomes" id="UP000182658">
    <property type="component" value="Unassembled WGS sequence"/>
</dbReference>
<dbReference type="PROSITE" id="PS50056">
    <property type="entry name" value="TYR_PHOSPHATASE_2"/>
    <property type="match status" value="1"/>
</dbReference>
<dbReference type="InterPro" id="IPR029021">
    <property type="entry name" value="Prot-tyrosine_phosphatase-like"/>
</dbReference>
<keyword evidence="4" id="KW-0904">Protein phosphatase</keyword>
<dbReference type="EMBL" id="KV875101">
    <property type="protein sequence ID" value="OIW25554.1"/>
    <property type="molecule type" value="Genomic_DNA"/>
</dbReference>
<accession>A0A1J7JD84</accession>
<dbReference type="InterPro" id="IPR020422">
    <property type="entry name" value="TYR_PHOSPHATASE_DUAL_dom"/>
</dbReference>
<dbReference type="EC" id="3.1.3.48" evidence="2"/>
<dbReference type="PROSITE" id="PS50054">
    <property type="entry name" value="TYR_PHOSPHATASE_DUAL"/>
    <property type="match status" value="1"/>
</dbReference>
<dbReference type="STRING" id="1408157.A0A1J7JD84"/>
<feature type="domain" description="Tyrosine-protein phosphatase" evidence="7">
    <location>
        <begin position="4"/>
        <end position="190"/>
    </location>
</feature>
<dbReference type="AlphaFoldDB" id="A0A1J7JD84"/>
<dbReference type="InParanoid" id="A0A1J7JD84"/>
<comment type="similarity">
    <text evidence="1">Belongs to the protein-tyrosine phosphatase family. Non-receptor class dual specificity subfamily.</text>
</comment>
<reference evidence="9 10" key="1">
    <citation type="submission" date="2016-10" db="EMBL/GenBank/DDBJ databases">
        <title>Draft genome sequence of Coniochaeta ligniaria NRRL30616, a lignocellulolytic fungus for bioabatement of inhibitors in plant biomass hydrolysates.</title>
        <authorList>
            <consortium name="DOE Joint Genome Institute"/>
            <person name="Jimenez D.J."/>
            <person name="Hector R.E."/>
            <person name="Riley R."/>
            <person name="Sun H."/>
            <person name="Grigoriev I.V."/>
            <person name="Van Elsas J.D."/>
            <person name="Nichols N.N."/>
        </authorList>
    </citation>
    <scope>NUCLEOTIDE SEQUENCE [LARGE SCALE GENOMIC DNA]</scope>
    <source>
        <strain evidence="9 10">NRRL 30616</strain>
    </source>
</reference>
<evidence type="ECO:0000256" key="3">
    <source>
        <dbReference type="ARBA" id="ARBA00022801"/>
    </source>
</evidence>
<dbReference type="OrthoDB" id="2017893at2759"/>
<sequence>MALSRVSGTEDIYISGIFAFRRASLLEEHHITHVLSVIKYSLDPSRGFEDDKYTHLSIDIDDVEEADILVHLPRIVRFIHLGLHGTAASGSDGQDGNEGRSGPEFSSPTGAVLVHCAMGKSRSVAAVVAYLLWKYPHRFGAAEGRDPDRPEAARTAVLRALNWVRQTRGMAEPNDGFMKQLELWWEMGCPAESDDAVERHRTYRRWAYQREVEEAAKLGMAPDRLLFQDEEEKSELAHGVKDTSSNDTAKPDQGNQPIAEAGLELRCKKCRRVLATKPFVVAHDSNGRPQASCSHFIEPLSWMRPTLEEGLLEGRLVCPGAKCGASIGRYSWQGFKCSCGEWVCPAFCLQRSKVDEVATSPPRGPVGRALGGAEAERMAALGIRLPPRPSPTVGSLLVKQNL</sequence>
<dbReference type="PANTHER" id="PTHR45848:SF4">
    <property type="entry name" value="DUAL SPECIFICITY PROTEIN PHOSPHATASE 12"/>
    <property type="match status" value="1"/>
</dbReference>
<name>A0A1J7JD84_9PEZI</name>
<feature type="region of interest" description="Disordered" evidence="6">
    <location>
        <begin position="232"/>
        <end position="256"/>
    </location>
</feature>
<feature type="compositionally biased region" description="Polar residues" evidence="6">
    <location>
        <begin position="242"/>
        <end position="256"/>
    </location>
</feature>
<keyword evidence="10" id="KW-1185">Reference proteome</keyword>
<dbReference type="FunCoup" id="A0A1J7JD84">
    <property type="interactions" value="742"/>
</dbReference>